<accession>A0A976FF29</accession>
<keyword evidence="2" id="KW-1185">Reference proteome</keyword>
<dbReference type="GeneID" id="94345454"/>
<gene>
    <name evidence="1" type="ORF">CCR75_001682</name>
</gene>
<dbReference type="AlphaFoldDB" id="A0A976FF29"/>
<sequence>MSTNATCSEVTSQLIHPLERLEFQPKTSLDGSTLPYASAPRSHATNYSSFTKDFRFNRARVKFLHYKEKWTPNLKALNSVTGSVQHLMVEQNTFKKNFQSFIGPSRSPNSYSSFCMEKLSRHHRRAENFTNYRKIDHENAET</sequence>
<dbReference type="KEGG" id="blac:94345454"/>
<protein>
    <submittedName>
        <fullName evidence="1">Uncharacterized protein</fullName>
    </submittedName>
</protein>
<dbReference type="RefSeq" id="XP_067814773.1">
    <property type="nucleotide sequence ID" value="XM_067959783.1"/>
</dbReference>
<reference evidence="1 2" key="1">
    <citation type="journal article" date="2021" name="Genome Biol.">
        <title>AFLAP: assembly-free linkage analysis pipeline using k-mers from genome sequencing data.</title>
        <authorList>
            <person name="Fletcher K."/>
            <person name="Zhang L."/>
            <person name="Gil J."/>
            <person name="Han R."/>
            <person name="Cavanaugh K."/>
            <person name="Michelmore R."/>
        </authorList>
    </citation>
    <scope>NUCLEOTIDE SEQUENCE [LARGE SCALE GENOMIC DNA]</scope>
    <source>
        <strain evidence="1 2">SF5</strain>
    </source>
</reference>
<evidence type="ECO:0000313" key="1">
    <source>
        <dbReference type="EMBL" id="TDH65274.1"/>
    </source>
</evidence>
<proteinExistence type="predicted"/>
<evidence type="ECO:0000313" key="2">
    <source>
        <dbReference type="Proteomes" id="UP000294530"/>
    </source>
</evidence>
<comment type="caution">
    <text evidence="1">The sequence shown here is derived from an EMBL/GenBank/DDBJ whole genome shotgun (WGS) entry which is preliminary data.</text>
</comment>
<organism evidence="1 2">
    <name type="scientific">Bremia lactucae</name>
    <name type="common">Lettuce downy mildew</name>
    <dbReference type="NCBI Taxonomy" id="4779"/>
    <lineage>
        <taxon>Eukaryota</taxon>
        <taxon>Sar</taxon>
        <taxon>Stramenopiles</taxon>
        <taxon>Oomycota</taxon>
        <taxon>Peronosporomycetes</taxon>
        <taxon>Peronosporales</taxon>
        <taxon>Peronosporaceae</taxon>
        <taxon>Bremia</taxon>
    </lineage>
</organism>
<dbReference type="EMBL" id="SHOA02000002">
    <property type="protein sequence ID" value="TDH65274.1"/>
    <property type="molecule type" value="Genomic_DNA"/>
</dbReference>
<dbReference type="Proteomes" id="UP000294530">
    <property type="component" value="Unassembled WGS sequence"/>
</dbReference>
<name>A0A976FF29_BRELC</name>